<organism evidence="4 5">
    <name type="scientific">Facklamia lactis</name>
    <dbReference type="NCBI Taxonomy" id="2749967"/>
    <lineage>
        <taxon>Bacteria</taxon>
        <taxon>Bacillati</taxon>
        <taxon>Bacillota</taxon>
        <taxon>Bacilli</taxon>
        <taxon>Lactobacillales</taxon>
        <taxon>Aerococcaceae</taxon>
        <taxon>Facklamia</taxon>
    </lineage>
</organism>
<dbReference type="InterPro" id="IPR016898">
    <property type="entry name" value="Polyphosphate_phosphotransfera"/>
</dbReference>
<dbReference type="PANTHER" id="PTHR34383:SF3">
    <property type="entry name" value="POLYPHOSPHATE:AMP PHOSPHOTRANSFERASE"/>
    <property type="match status" value="1"/>
</dbReference>
<keyword evidence="5" id="KW-1185">Reference proteome</keyword>
<dbReference type="InterPro" id="IPR022488">
    <property type="entry name" value="PPK2-related"/>
</dbReference>
<dbReference type="Proteomes" id="UP000721415">
    <property type="component" value="Unassembled WGS sequence"/>
</dbReference>
<evidence type="ECO:0000256" key="2">
    <source>
        <dbReference type="ARBA" id="ARBA00022777"/>
    </source>
</evidence>
<dbReference type="Pfam" id="PF03976">
    <property type="entry name" value="PPK2"/>
    <property type="match status" value="1"/>
</dbReference>
<keyword evidence="2" id="KW-0418">Kinase</keyword>
<protein>
    <submittedName>
        <fullName evidence="4">Polyphosphate--nucleotide phosphotransferase</fullName>
    </submittedName>
</protein>
<reference evidence="4 5" key="1">
    <citation type="submission" date="2020-07" db="EMBL/GenBank/DDBJ databases">
        <title>Facklamia lactis sp. nov., isolated from raw milk.</title>
        <authorList>
            <person name="Doll E.V."/>
            <person name="Huptas C."/>
            <person name="Staib L."/>
            <person name="Wenning M."/>
            <person name="Scherer S."/>
        </authorList>
    </citation>
    <scope>NUCLEOTIDE SEQUENCE [LARGE SCALE GENOMIC DNA]</scope>
    <source>
        <strain evidence="4 5">DSM 111018</strain>
    </source>
</reference>
<dbReference type="PANTHER" id="PTHR34383">
    <property type="entry name" value="POLYPHOSPHATE:AMP PHOSPHOTRANSFERASE-RELATED"/>
    <property type="match status" value="1"/>
</dbReference>
<accession>A0ABS0LPC6</accession>
<dbReference type="NCBIfam" id="TIGR03709">
    <property type="entry name" value="PPK2_rel_1"/>
    <property type="match status" value="1"/>
</dbReference>
<evidence type="ECO:0000256" key="1">
    <source>
        <dbReference type="ARBA" id="ARBA00022679"/>
    </source>
</evidence>
<sequence>MVNIEQFRVNKQESVNLRERLTYINHNFTSAQIKEKVDHNFRTIDQLQQKLMAEEKEALIFALQALDAAGKDEAERYVFSKLSAQGLRTSSFSKPNSTELQHDYLWRLASAMPERGEIAVFNRSHYEEVIGARINQSHLEAPLPEHAKIDDIWQMRYRQINHFEQYLYENGFYMVKIFLHISKEIQKKRLLERIEDPNHQWEFSFSDLEDRERWQDHMCVFEECFSATSTKYAPWYIIPADDGDYGRWLISEILLDKLTDINPEFPKVSNKEKEKLAQAAEKLRNGDFD</sequence>
<dbReference type="InterPro" id="IPR022300">
    <property type="entry name" value="PPK2-rel_1"/>
</dbReference>
<dbReference type="PIRSF" id="PIRSF028756">
    <property type="entry name" value="PPK2_prd"/>
    <property type="match status" value="1"/>
</dbReference>
<proteinExistence type="predicted"/>
<comment type="caution">
    <text evidence="4">The sequence shown here is derived from an EMBL/GenBank/DDBJ whole genome shotgun (WGS) entry which is preliminary data.</text>
</comment>
<dbReference type="RefSeq" id="WP_197114918.1">
    <property type="nucleotide sequence ID" value="NZ_JACBXQ010000002.1"/>
</dbReference>
<evidence type="ECO:0000313" key="5">
    <source>
        <dbReference type="Proteomes" id="UP000721415"/>
    </source>
</evidence>
<dbReference type="EMBL" id="JACBXQ010000002">
    <property type="protein sequence ID" value="MBG9985994.1"/>
    <property type="molecule type" value="Genomic_DNA"/>
</dbReference>
<dbReference type="InterPro" id="IPR027417">
    <property type="entry name" value="P-loop_NTPase"/>
</dbReference>
<dbReference type="SUPFAM" id="SSF52540">
    <property type="entry name" value="P-loop containing nucleoside triphosphate hydrolases"/>
    <property type="match status" value="1"/>
</dbReference>
<evidence type="ECO:0000259" key="3">
    <source>
        <dbReference type="Pfam" id="PF03976"/>
    </source>
</evidence>
<dbReference type="Gene3D" id="3.40.50.300">
    <property type="entry name" value="P-loop containing nucleotide triphosphate hydrolases"/>
    <property type="match status" value="1"/>
</dbReference>
<name>A0ABS0LPC6_9LACT</name>
<gene>
    <name evidence="4" type="ORF">HZY91_03685</name>
</gene>
<feature type="domain" description="Polyphosphate kinase-2-related" evidence="3">
    <location>
        <begin position="36"/>
        <end position="263"/>
    </location>
</feature>
<evidence type="ECO:0000313" key="4">
    <source>
        <dbReference type="EMBL" id="MBG9985994.1"/>
    </source>
</evidence>
<keyword evidence="1" id="KW-0808">Transferase</keyword>